<evidence type="ECO:0000256" key="4">
    <source>
        <dbReference type="ARBA" id="ARBA00013247"/>
    </source>
</evidence>
<dbReference type="GO" id="GO:0005737">
    <property type="term" value="C:cytoplasm"/>
    <property type="evidence" value="ECO:0007669"/>
    <property type="project" value="TreeGrafter"/>
</dbReference>
<feature type="region of interest" description="Disordered" evidence="14">
    <location>
        <begin position="1315"/>
        <end position="1345"/>
    </location>
</feature>
<dbReference type="SUPFAM" id="SSF56112">
    <property type="entry name" value="Protein kinase-like (PK-like)"/>
    <property type="match status" value="1"/>
</dbReference>
<sequence>MLNGSGIKIFSGTSHPELAEIIARRIGLPLSKAEITKSGIGETNVTIAESVREDDVYIINTGCGAVNTALMELCIMIHACKIASAKRITAVIPLFPYARQDKKDKSRAPITAKLVANMIQKAGCDHVITMDLHASQIQGFFDVPVDNVRTLHHPAHLYAEPSAILYIRTHFKVDDVVIVSPDAGGAKRATSIADRLGVDFALFHKERKKANEVSRMVLVGNVKDKIAILVDDMADTCGTLCLAASHLTEAGALKVFAFVTHGILSGNALRNIEESSLEKLIVTNTLPQNANQAACSKIEVIDIGKVLGEVIRRSHYGESVSKLFHESPPLSLCSSEQILSFSSSTTRRPNARYNIRIFLLISPSLTLLDGHVQHPPNGHPANHNSHHQPHHQPHHRPQLKAPVTVVGIPSVSIQDNRLVVGTSQTSSTRSYTPLKVLGDGSFGTVWLCDWHGTLPPNTPLSPMQCGAGARPEWAGKRLVAVKLMKKKWEGGWDECQKLKELESLRAIPFHPNIIPLYDFFLLPDTKELYFVFESMEGNLYHLIKARKGRPLAGGLVASIFRQTVTGLDHIHTNGYFHRDMKPENVLVTTTGLFDYTTVSPIAPPNAPKEKDVVVIIKLADFGLARETKSLPPYTEYVSTRWYRAPEVLLLSRDYSNPVDMWAFGTIMAELVNLRPLFPGSDQIDQVARICEILGDPSDAYGVDMYGSVLGGGPWPRGNKLAKDIGFQFPQIPPKDFYSLFEKTVPLSLVNCIRDLLRYDPAKRLTSRQCMDHPYLLETIPRNNIPIPAGLQVSPSNSSIPPALPYHNGARSNPSLATPSHIPPSHSHSAHNQHAPQRFPDASATHRIPYAIPPPHSQFHSQPAVPAARGEYRHQPNGNWQDSQNDYPMDVTPQEMPSDSQDNANHHASQGTKIGKLGALSFVGKKHSRWGLGMFGGDKSHHNTLPPVDETSPAVNYPSRKRTQSSSTSSRSREPSPVRAQAPVDPRHAKKVQNFNKKEAERVHREAEMAKRKQAELNAREQARAVTKKRQQIIQNNIGGDLEWQAGPAPEFKAGKQPSSGPVRRGQNPAGASSTIGAAAGKFADAGHLPHDRDFRDHEWRGQQERMVKARRREYDDDHSMSSSDMHSLSRMSSISFATVDSDPGPSRLRNRPSLYGISRMTSKSSLRTSFDDFPPSARSSNSFSFEGQLAHDFRTQASVSPHISGSVSPPPLQLLSLSPTMAPSSPSYGMQPHKGDLLSRTQSPPYLSVSPRFFPSNPHSPRDGNGQLPALPSSPYGHPPSSYGYPPSSGNTPKSAKSAINPIFKVVSYKWDSTDGLVPDDSIQPPLPPPPLPTSDDDDRLSSNALPPFSQLEAVAGGEFSPLSPMVFTTQENS</sequence>
<evidence type="ECO:0000256" key="9">
    <source>
        <dbReference type="ARBA" id="ARBA00022741"/>
    </source>
</evidence>
<evidence type="ECO:0000256" key="10">
    <source>
        <dbReference type="ARBA" id="ARBA00022777"/>
    </source>
</evidence>
<comment type="similarity">
    <text evidence="3">Belongs to the ribose-phosphate pyrophosphokinase family.</text>
</comment>
<feature type="compositionally biased region" description="Polar residues" evidence="14">
    <location>
        <begin position="894"/>
        <end position="911"/>
    </location>
</feature>
<feature type="region of interest" description="Disordered" evidence="14">
    <location>
        <begin position="371"/>
        <end position="397"/>
    </location>
</feature>
<proteinExistence type="inferred from homology"/>
<dbReference type="InterPro" id="IPR029099">
    <property type="entry name" value="Pribosyltran_N"/>
</dbReference>
<dbReference type="Pfam" id="PF13793">
    <property type="entry name" value="Pribosyltran_N"/>
    <property type="match status" value="1"/>
</dbReference>
<feature type="compositionally biased region" description="Basic and acidic residues" evidence="14">
    <location>
        <begin position="995"/>
        <end position="1022"/>
    </location>
</feature>
<evidence type="ECO:0000313" key="17">
    <source>
        <dbReference type="Proteomes" id="UP000521872"/>
    </source>
</evidence>
<comment type="cofactor">
    <cofactor evidence="1">
        <name>Mg(2+)</name>
        <dbReference type="ChEBI" id="CHEBI:18420"/>
    </cofactor>
</comment>
<dbReference type="GO" id="GO:0009156">
    <property type="term" value="P:ribonucleoside monophosphate biosynthetic process"/>
    <property type="evidence" value="ECO:0007669"/>
    <property type="project" value="InterPro"/>
</dbReference>
<evidence type="ECO:0000256" key="11">
    <source>
        <dbReference type="ARBA" id="ARBA00022840"/>
    </source>
</evidence>
<keyword evidence="8" id="KW-0545">Nucleotide biosynthesis</keyword>
<dbReference type="GO" id="GO:0000287">
    <property type="term" value="F:magnesium ion binding"/>
    <property type="evidence" value="ECO:0007669"/>
    <property type="project" value="InterPro"/>
</dbReference>
<dbReference type="EC" id="2.7.6.1" evidence="4"/>
<dbReference type="InterPro" id="IPR005946">
    <property type="entry name" value="Rib-P_diPkinase"/>
</dbReference>
<dbReference type="PANTHER" id="PTHR10210:SF32">
    <property type="entry name" value="RIBOSE-PHOSPHATE PYROPHOSPHOKINASE 2"/>
    <property type="match status" value="1"/>
</dbReference>
<dbReference type="InterPro" id="IPR000719">
    <property type="entry name" value="Prot_kinase_dom"/>
</dbReference>
<feature type="domain" description="Protein kinase" evidence="15">
    <location>
        <begin position="431"/>
        <end position="775"/>
    </location>
</feature>
<dbReference type="SUPFAM" id="SSF53271">
    <property type="entry name" value="PRTase-like"/>
    <property type="match status" value="1"/>
</dbReference>
<dbReference type="GO" id="GO:0006015">
    <property type="term" value="P:5-phosphoribose 1-diphosphate biosynthetic process"/>
    <property type="evidence" value="ECO:0007669"/>
    <property type="project" value="TreeGrafter"/>
</dbReference>
<evidence type="ECO:0000259" key="15">
    <source>
        <dbReference type="PROSITE" id="PS50011"/>
    </source>
</evidence>
<feature type="region of interest" description="Disordered" evidence="14">
    <location>
        <begin position="790"/>
        <end position="912"/>
    </location>
</feature>
<feature type="compositionally biased region" description="Basic residues" evidence="14">
    <location>
        <begin position="384"/>
        <end position="397"/>
    </location>
</feature>
<dbReference type="FunFam" id="3.40.50.2020:FF:000001">
    <property type="entry name" value="Ribose-phosphate pyrophosphokinase"/>
    <property type="match status" value="1"/>
</dbReference>
<dbReference type="PROSITE" id="PS50011">
    <property type="entry name" value="PROTEIN_KINASE_DOM"/>
    <property type="match status" value="1"/>
</dbReference>
<evidence type="ECO:0000313" key="16">
    <source>
        <dbReference type="EMBL" id="KAF4623906.1"/>
    </source>
</evidence>
<evidence type="ECO:0000256" key="7">
    <source>
        <dbReference type="ARBA" id="ARBA00022723"/>
    </source>
</evidence>
<dbReference type="PROSITE" id="PS00108">
    <property type="entry name" value="PROTEIN_KINASE_ST"/>
    <property type="match status" value="1"/>
</dbReference>
<keyword evidence="12" id="KW-0460">Magnesium</keyword>
<evidence type="ECO:0000256" key="12">
    <source>
        <dbReference type="ARBA" id="ARBA00022842"/>
    </source>
</evidence>
<dbReference type="FunFam" id="3.40.50.2020:FF:000005">
    <property type="entry name" value="Ribose-phosphate pyrophosphokinase 1"/>
    <property type="match status" value="1"/>
</dbReference>
<organism evidence="16 17">
    <name type="scientific">Agrocybe pediades</name>
    <dbReference type="NCBI Taxonomy" id="84607"/>
    <lineage>
        <taxon>Eukaryota</taxon>
        <taxon>Fungi</taxon>
        <taxon>Dikarya</taxon>
        <taxon>Basidiomycota</taxon>
        <taxon>Agaricomycotina</taxon>
        <taxon>Agaricomycetes</taxon>
        <taxon>Agaricomycetidae</taxon>
        <taxon>Agaricales</taxon>
        <taxon>Agaricineae</taxon>
        <taxon>Strophariaceae</taxon>
        <taxon>Agrocybe</taxon>
    </lineage>
</organism>
<dbReference type="GO" id="GO:0002189">
    <property type="term" value="C:ribose phosphate diphosphokinase complex"/>
    <property type="evidence" value="ECO:0007669"/>
    <property type="project" value="TreeGrafter"/>
</dbReference>
<evidence type="ECO:0000256" key="6">
    <source>
        <dbReference type="ARBA" id="ARBA00022679"/>
    </source>
</evidence>
<keyword evidence="10" id="KW-0418">Kinase</keyword>
<dbReference type="Proteomes" id="UP000521872">
    <property type="component" value="Unassembled WGS sequence"/>
</dbReference>
<keyword evidence="17" id="KW-1185">Reference proteome</keyword>
<dbReference type="Pfam" id="PF14572">
    <property type="entry name" value="Pribosyl_synth"/>
    <property type="match status" value="1"/>
</dbReference>
<dbReference type="Pfam" id="PF00069">
    <property type="entry name" value="Pkinase"/>
    <property type="match status" value="1"/>
</dbReference>
<evidence type="ECO:0000256" key="5">
    <source>
        <dbReference type="ARBA" id="ARBA00022490"/>
    </source>
</evidence>
<dbReference type="PROSITE" id="PS00114">
    <property type="entry name" value="PRPP_SYNTHASE"/>
    <property type="match status" value="1"/>
</dbReference>
<keyword evidence="5" id="KW-0963">Cytoplasm</keyword>
<gene>
    <name evidence="16" type="ORF">D9613_001800</name>
</gene>
<dbReference type="GO" id="GO:0004672">
    <property type="term" value="F:protein kinase activity"/>
    <property type="evidence" value="ECO:0007669"/>
    <property type="project" value="InterPro"/>
</dbReference>
<dbReference type="Gene3D" id="3.40.50.2020">
    <property type="match status" value="2"/>
</dbReference>
<dbReference type="CDD" id="cd07830">
    <property type="entry name" value="STKc_MAK_like"/>
    <property type="match status" value="1"/>
</dbReference>
<accession>A0A8H4VV75</accession>
<dbReference type="GO" id="GO:0005524">
    <property type="term" value="F:ATP binding"/>
    <property type="evidence" value="ECO:0007669"/>
    <property type="project" value="UniProtKB-KW"/>
</dbReference>
<keyword evidence="7" id="KW-0479">Metal-binding</keyword>
<dbReference type="PANTHER" id="PTHR10210">
    <property type="entry name" value="RIBOSE-PHOSPHATE DIPHOSPHOKINASE FAMILY MEMBER"/>
    <property type="match status" value="1"/>
</dbReference>
<dbReference type="Gene3D" id="1.10.510.10">
    <property type="entry name" value="Transferase(Phosphotransferase) domain 1"/>
    <property type="match status" value="1"/>
</dbReference>
<dbReference type="InterPro" id="IPR029057">
    <property type="entry name" value="PRTase-like"/>
</dbReference>
<dbReference type="SMART" id="SM01400">
    <property type="entry name" value="Pribosyltran_N"/>
    <property type="match status" value="1"/>
</dbReference>
<comment type="catalytic activity">
    <reaction evidence="13">
        <text>D-ribose 5-phosphate + ATP = 5-phospho-alpha-D-ribose 1-diphosphate + AMP + H(+)</text>
        <dbReference type="Rhea" id="RHEA:15609"/>
        <dbReference type="ChEBI" id="CHEBI:15378"/>
        <dbReference type="ChEBI" id="CHEBI:30616"/>
        <dbReference type="ChEBI" id="CHEBI:58017"/>
        <dbReference type="ChEBI" id="CHEBI:78346"/>
        <dbReference type="ChEBI" id="CHEBI:456215"/>
        <dbReference type="EC" id="2.7.6.1"/>
    </reaction>
</comment>
<keyword evidence="11" id="KW-0067">ATP-binding</keyword>
<evidence type="ECO:0000256" key="13">
    <source>
        <dbReference type="ARBA" id="ARBA00049535"/>
    </source>
</evidence>
<evidence type="ECO:0000256" key="14">
    <source>
        <dbReference type="SAM" id="MobiDB-lite"/>
    </source>
</evidence>
<dbReference type="NCBIfam" id="NF002320">
    <property type="entry name" value="PRK01259.1"/>
    <property type="match status" value="1"/>
</dbReference>
<dbReference type="InterPro" id="IPR011009">
    <property type="entry name" value="Kinase-like_dom_sf"/>
</dbReference>
<feature type="compositionally biased region" description="Polar residues" evidence="14">
    <location>
        <begin position="875"/>
        <end position="885"/>
    </location>
</feature>
<keyword evidence="6" id="KW-0808">Transferase</keyword>
<dbReference type="InterPro" id="IPR000842">
    <property type="entry name" value="PRib_PP_synth_CS"/>
</dbReference>
<protein>
    <recommendedName>
        <fullName evidence="4">ribose-phosphate diphosphokinase</fullName>
        <ecNumber evidence="4">2.7.6.1</ecNumber>
    </recommendedName>
</protein>
<dbReference type="NCBIfam" id="TIGR01251">
    <property type="entry name" value="ribP_PPkin"/>
    <property type="match status" value="1"/>
</dbReference>
<dbReference type="Gene3D" id="3.30.200.20">
    <property type="entry name" value="Phosphorylase Kinase, domain 1"/>
    <property type="match status" value="1"/>
</dbReference>
<dbReference type="InterPro" id="IPR008271">
    <property type="entry name" value="Ser/Thr_kinase_AS"/>
</dbReference>
<evidence type="ECO:0000256" key="1">
    <source>
        <dbReference type="ARBA" id="ARBA00001946"/>
    </source>
</evidence>
<dbReference type="SMART" id="SM00220">
    <property type="entry name" value="S_TKc"/>
    <property type="match status" value="1"/>
</dbReference>
<dbReference type="EMBL" id="JAACJL010000001">
    <property type="protein sequence ID" value="KAF4623906.1"/>
    <property type="molecule type" value="Genomic_DNA"/>
</dbReference>
<evidence type="ECO:0000256" key="8">
    <source>
        <dbReference type="ARBA" id="ARBA00022727"/>
    </source>
</evidence>
<feature type="region of interest" description="Disordered" evidence="14">
    <location>
        <begin position="1200"/>
        <end position="1297"/>
    </location>
</feature>
<evidence type="ECO:0000256" key="3">
    <source>
        <dbReference type="ARBA" id="ARBA00006478"/>
    </source>
</evidence>
<dbReference type="InterPro" id="IPR000836">
    <property type="entry name" value="PRTase_dom"/>
</dbReference>
<feature type="region of interest" description="Disordered" evidence="14">
    <location>
        <begin position="940"/>
        <end position="1074"/>
    </location>
</feature>
<feature type="compositionally biased region" description="Low complexity" evidence="14">
    <location>
        <begin position="1273"/>
        <end position="1290"/>
    </location>
</feature>
<reference evidence="16 17" key="1">
    <citation type="submission" date="2019-12" db="EMBL/GenBank/DDBJ databases">
        <authorList>
            <person name="Floudas D."/>
            <person name="Bentzer J."/>
            <person name="Ahren D."/>
            <person name="Johansson T."/>
            <person name="Persson P."/>
            <person name="Tunlid A."/>
        </authorList>
    </citation>
    <scope>NUCLEOTIDE SEQUENCE [LARGE SCALE GENOMIC DNA]</scope>
    <source>
        <strain evidence="16 17">CBS 102.39</strain>
    </source>
</reference>
<dbReference type="GO" id="GO:0004749">
    <property type="term" value="F:ribose phosphate diphosphokinase activity"/>
    <property type="evidence" value="ECO:0007669"/>
    <property type="project" value="UniProtKB-EC"/>
</dbReference>
<dbReference type="GO" id="GO:0006164">
    <property type="term" value="P:purine nucleotide biosynthetic process"/>
    <property type="evidence" value="ECO:0007669"/>
    <property type="project" value="TreeGrafter"/>
</dbReference>
<name>A0A8H4VV75_9AGAR</name>
<comment type="pathway">
    <text evidence="2">Metabolic intermediate biosynthesis; 5-phospho-alpha-D-ribose 1-diphosphate biosynthesis; 5-phospho-alpha-D-ribose 1-diphosphate from D-ribose 5-phosphate (route I): step 1/1.</text>
</comment>
<keyword evidence="9" id="KW-0547">Nucleotide-binding</keyword>
<comment type="caution">
    <text evidence="16">The sequence shown here is derived from an EMBL/GenBank/DDBJ whole genome shotgun (WGS) entry which is preliminary data.</text>
</comment>
<feature type="region of interest" description="Disordered" evidence="14">
    <location>
        <begin position="1136"/>
        <end position="1156"/>
    </location>
</feature>
<dbReference type="CDD" id="cd06223">
    <property type="entry name" value="PRTases_typeI"/>
    <property type="match status" value="1"/>
</dbReference>
<evidence type="ECO:0000256" key="2">
    <source>
        <dbReference type="ARBA" id="ARBA00004996"/>
    </source>
</evidence>